<dbReference type="InterPro" id="IPR006439">
    <property type="entry name" value="HAD-SF_hydro_IA"/>
</dbReference>
<evidence type="ECO:0000313" key="2">
    <source>
        <dbReference type="Proteomes" id="UP000787322"/>
    </source>
</evidence>
<organism evidence="1 2">
    <name type="scientific">Lancefieldella parvula</name>
    <dbReference type="NCBI Taxonomy" id="1382"/>
    <lineage>
        <taxon>Bacteria</taxon>
        <taxon>Bacillati</taxon>
        <taxon>Actinomycetota</taxon>
        <taxon>Coriobacteriia</taxon>
        <taxon>Coriobacteriales</taxon>
        <taxon>Atopobiaceae</taxon>
        <taxon>Lancefieldella</taxon>
    </lineage>
</organism>
<dbReference type="InterPro" id="IPR036412">
    <property type="entry name" value="HAD-like_sf"/>
</dbReference>
<dbReference type="SFLD" id="SFLDS00003">
    <property type="entry name" value="Haloacid_Dehalogenase"/>
    <property type="match status" value="1"/>
</dbReference>
<evidence type="ECO:0000313" key="1">
    <source>
        <dbReference type="EMBL" id="MBF4802535.1"/>
    </source>
</evidence>
<gene>
    <name evidence="1" type="ORF">HXK24_01745</name>
</gene>
<accession>A0A9D6AE52</accession>
<name>A0A9D6AE52_9ACTN</name>
<dbReference type="InterPro" id="IPR023214">
    <property type="entry name" value="HAD_sf"/>
</dbReference>
<sequence>MIFSTLEDILATDFEAAIFDFDGTIAHTHHIWKLVDQEFFESRGIPYTPEIGKILSPLGFERGAEWAIATYGLKEDPKKIVAEWKELSKSFFVNSVQLRPGVVDFIGKLQEKGIPTALATVNEPELLALLEPRLHLSTLFDTQVFAADVGSAKDEPHLYLEVLKRLNAPTEKTILFEDIPLALQTGNSVGLITCAVNCDDEHQDIEKLSELADLTIKHWY</sequence>
<dbReference type="InterPro" id="IPR041492">
    <property type="entry name" value="HAD_2"/>
</dbReference>
<dbReference type="GO" id="GO:0016791">
    <property type="term" value="F:phosphatase activity"/>
    <property type="evidence" value="ECO:0007669"/>
    <property type="project" value="TreeGrafter"/>
</dbReference>
<dbReference type="InterPro" id="IPR023198">
    <property type="entry name" value="PGP-like_dom2"/>
</dbReference>
<dbReference type="Pfam" id="PF13419">
    <property type="entry name" value="HAD_2"/>
    <property type="match status" value="1"/>
</dbReference>
<dbReference type="PRINTS" id="PR00413">
    <property type="entry name" value="HADHALOGNASE"/>
</dbReference>
<protein>
    <submittedName>
        <fullName evidence="1">HAD family phosphatase</fullName>
    </submittedName>
</protein>
<reference evidence="1" key="1">
    <citation type="submission" date="2020-04" db="EMBL/GenBank/DDBJ databases">
        <title>Deep metagenomics examines the oral microbiome during advanced dental caries in children, revealing novel taxa and co-occurrences with host molecules.</title>
        <authorList>
            <person name="Baker J.L."/>
            <person name="Morton J.T."/>
            <person name="Dinis M."/>
            <person name="Alvarez R."/>
            <person name="Tran N.C."/>
            <person name="Knight R."/>
            <person name="Edlund A."/>
        </authorList>
    </citation>
    <scope>NUCLEOTIDE SEQUENCE</scope>
    <source>
        <strain evidence="1">JCVI_3_bin.11</strain>
    </source>
</reference>
<comment type="caution">
    <text evidence="1">The sequence shown here is derived from an EMBL/GenBank/DDBJ whole genome shotgun (WGS) entry which is preliminary data.</text>
</comment>
<dbReference type="AlphaFoldDB" id="A0A9D6AE52"/>
<dbReference type="PANTHER" id="PTHR18901:SF38">
    <property type="entry name" value="PSEUDOURIDINE-5'-PHOSPHATASE"/>
    <property type="match status" value="1"/>
</dbReference>
<proteinExistence type="predicted"/>
<dbReference type="EMBL" id="JABZGU010000020">
    <property type="protein sequence ID" value="MBF4802535.1"/>
    <property type="molecule type" value="Genomic_DNA"/>
</dbReference>
<dbReference type="NCBIfam" id="TIGR01509">
    <property type="entry name" value="HAD-SF-IA-v3"/>
    <property type="match status" value="1"/>
</dbReference>
<dbReference type="Gene3D" id="1.10.150.240">
    <property type="entry name" value="Putative phosphatase, domain 2"/>
    <property type="match status" value="1"/>
</dbReference>
<dbReference type="PANTHER" id="PTHR18901">
    <property type="entry name" value="2-DEOXYGLUCOSE-6-PHOSPHATE PHOSPHATASE 2"/>
    <property type="match status" value="1"/>
</dbReference>
<dbReference type="SUPFAM" id="SSF56784">
    <property type="entry name" value="HAD-like"/>
    <property type="match status" value="1"/>
</dbReference>
<dbReference type="Proteomes" id="UP000787322">
    <property type="component" value="Unassembled WGS sequence"/>
</dbReference>
<dbReference type="Gene3D" id="3.40.50.1000">
    <property type="entry name" value="HAD superfamily/HAD-like"/>
    <property type="match status" value="1"/>
</dbReference>
<dbReference type="SFLD" id="SFLDG01129">
    <property type="entry name" value="C1.5:_HAD__Beta-PGM__Phosphata"/>
    <property type="match status" value="1"/>
</dbReference>